<dbReference type="Proteomes" id="UP000694865">
    <property type="component" value="Unplaced"/>
</dbReference>
<reference evidence="6" key="1">
    <citation type="submission" date="2025-08" db="UniProtKB">
        <authorList>
            <consortium name="RefSeq"/>
        </authorList>
    </citation>
    <scope>IDENTIFICATION</scope>
    <source>
        <tissue evidence="6">Testes</tissue>
    </source>
</reference>
<dbReference type="InterPro" id="IPR002398">
    <property type="entry name" value="Pept_C14"/>
</dbReference>
<evidence type="ECO:0000256" key="2">
    <source>
        <dbReference type="RuleBase" id="RU003971"/>
    </source>
</evidence>
<dbReference type="Pfam" id="PF00656">
    <property type="entry name" value="Peptidase_C14"/>
    <property type="match status" value="1"/>
</dbReference>
<dbReference type="Pfam" id="PF13855">
    <property type="entry name" value="LRR_8"/>
    <property type="match status" value="1"/>
</dbReference>
<dbReference type="InterPro" id="IPR001309">
    <property type="entry name" value="Pept_C14_p20"/>
</dbReference>
<dbReference type="InterPro" id="IPR002138">
    <property type="entry name" value="Pept_C14_p10"/>
</dbReference>
<dbReference type="SMART" id="SM00115">
    <property type="entry name" value="CASc"/>
    <property type="match status" value="1"/>
</dbReference>
<gene>
    <name evidence="6" type="primary">LOC100376925</name>
</gene>
<dbReference type="PANTHER" id="PTHR10454:SF232">
    <property type="entry name" value="AT03047P-RELATED"/>
    <property type="match status" value="1"/>
</dbReference>
<dbReference type="PROSITE" id="PS50207">
    <property type="entry name" value="CASPASE_P10"/>
    <property type="match status" value="1"/>
</dbReference>
<dbReference type="InterPro" id="IPR029030">
    <property type="entry name" value="Caspase-like_dom_sf"/>
</dbReference>
<dbReference type="InterPro" id="IPR015917">
    <property type="entry name" value="Pept_C14A"/>
</dbReference>
<dbReference type="InterPro" id="IPR011600">
    <property type="entry name" value="Pept_C14_caspase"/>
</dbReference>
<protein>
    <submittedName>
        <fullName evidence="6">Caspase-3-like</fullName>
    </submittedName>
</protein>
<dbReference type="InterPro" id="IPR032675">
    <property type="entry name" value="LRR_dom_sf"/>
</dbReference>
<dbReference type="SUPFAM" id="SSF52129">
    <property type="entry name" value="Caspase-like"/>
    <property type="match status" value="1"/>
</dbReference>
<sequence length="416" mass="47259">MADTQCYNGEGCGHTTIPNELINEYRHAKEISLKNNLIMVVDEEIIKVWDNLESLDLSKNKLSSLPKAIGELSKLKSLIIFENELKSLPDSLVRLKKLTTFHCDRIPGYIKYGVKIDNNRAEIEKLWKECFRRKPCQQTQSDSIRDINENIEKFSVVQDKTADGVRYTSRSSEDEYNMSNTRRGTAIIINNKFFDKKTGMNTRHGTDFDAVNLRRSFERLGFDVTRHDNLSARKMLQLMDLVSRESYGNCDGLVVAILSHGDDGIVYGTDYYVSIMTLVEFFYGDRCPTLAGKPKLFFIQSCFGDKAIDSAIAKSSGSDQTDLGEVKRIPVAADILLVQSTSKGSYAWENEPKGSYFIQSLCHVLDHYGDSMEVLQMMTRVSKMVVDELGPDKERLVPRVYCMLTKDLYLTPKCDS</sequence>
<name>A0ABM0GQ58_SACKO</name>
<dbReference type="PROSITE" id="PS50208">
    <property type="entry name" value="CASPASE_P20"/>
    <property type="match status" value="1"/>
</dbReference>
<dbReference type="PRINTS" id="PR00376">
    <property type="entry name" value="IL1BCENZYME"/>
</dbReference>
<dbReference type="PANTHER" id="PTHR10454">
    <property type="entry name" value="CASPASE"/>
    <property type="match status" value="1"/>
</dbReference>
<dbReference type="SUPFAM" id="SSF52058">
    <property type="entry name" value="L domain-like"/>
    <property type="match status" value="1"/>
</dbReference>
<feature type="domain" description="Caspase family p10" evidence="3">
    <location>
        <begin position="325"/>
        <end position="412"/>
    </location>
</feature>
<accession>A0ABM0GQ58</accession>
<proteinExistence type="inferred from homology"/>
<evidence type="ECO:0000259" key="3">
    <source>
        <dbReference type="PROSITE" id="PS50207"/>
    </source>
</evidence>
<evidence type="ECO:0000313" key="5">
    <source>
        <dbReference type="Proteomes" id="UP000694865"/>
    </source>
</evidence>
<dbReference type="Gene3D" id="3.80.10.10">
    <property type="entry name" value="Ribonuclease Inhibitor"/>
    <property type="match status" value="1"/>
</dbReference>
<dbReference type="PROSITE" id="PS51450">
    <property type="entry name" value="LRR"/>
    <property type="match status" value="1"/>
</dbReference>
<comment type="similarity">
    <text evidence="1 2">Belongs to the peptidase C14A family.</text>
</comment>
<dbReference type="Gene3D" id="3.40.50.1460">
    <property type="match status" value="1"/>
</dbReference>
<organism evidence="5 6">
    <name type="scientific">Saccoglossus kowalevskii</name>
    <name type="common">Acorn worm</name>
    <dbReference type="NCBI Taxonomy" id="10224"/>
    <lineage>
        <taxon>Eukaryota</taxon>
        <taxon>Metazoa</taxon>
        <taxon>Hemichordata</taxon>
        <taxon>Enteropneusta</taxon>
        <taxon>Harrimaniidae</taxon>
        <taxon>Saccoglossus</taxon>
    </lineage>
</organism>
<evidence type="ECO:0000256" key="1">
    <source>
        <dbReference type="ARBA" id="ARBA00010134"/>
    </source>
</evidence>
<evidence type="ECO:0000313" key="6">
    <source>
        <dbReference type="RefSeq" id="XP_002734878.2"/>
    </source>
</evidence>
<dbReference type="InterPro" id="IPR001611">
    <property type="entry name" value="Leu-rich_rpt"/>
</dbReference>
<dbReference type="CDD" id="cd00032">
    <property type="entry name" value="CASc"/>
    <property type="match status" value="1"/>
</dbReference>
<feature type="domain" description="Caspase family p20" evidence="4">
    <location>
        <begin position="182"/>
        <end position="306"/>
    </location>
</feature>
<dbReference type="RefSeq" id="XP_002734878.2">
    <property type="nucleotide sequence ID" value="XM_002734832.2"/>
</dbReference>
<keyword evidence="5" id="KW-1185">Reference proteome</keyword>
<dbReference type="GeneID" id="100376925"/>
<evidence type="ECO:0000259" key="4">
    <source>
        <dbReference type="PROSITE" id="PS50208"/>
    </source>
</evidence>